<dbReference type="VEuPathDB" id="TriTrypDB:ADEAN_000304200"/>
<dbReference type="EMBL" id="LR877149">
    <property type="protein sequence ID" value="CAD2215587.1"/>
    <property type="molecule type" value="Genomic_DNA"/>
</dbReference>
<evidence type="ECO:0000313" key="1">
    <source>
        <dbReference type="EMBL" id="CAD2215587.1"/>
    </source>
</evidence>
<organism evidence="1 2">
    <name type="scientific">Angomonas deanei</name>
    <dbReference type="NCBI Taxonomy" id="59799"/>
    <lineage>
        <taxon>Eukaryota</taxon>
        <taxon>Discoba</taxon>
        <taxon>Euglenozoa</taxon>
        <taxon>Kinetoplastea</taxon>
        <taxon>Metakinetoplastina</taxon>
        <taxon>Trypanosomatida</taxon>
        <taxon>Trypanosomatidae</taxon>
        <taxon>Strigomonadinae</taxon>
        <taxon>Angomonas</taxon>
    </lineage>
</organism>
<dbReference type="AlphaFoldDB" id="A0A7G2C9N6"/>
<protein>
    <submittedName>
        <fullName evidence="1">Uncharacterized protein</fullName>
    </submittedName>
</protein>
<evidence type="ECO:0000313" key="2">
    <source>
        <dbReference type="Proteomes" id="UP000515908"/>
    </source>
</evidence>
<reference evidence="1 2" key="1">
    <citation type="submission" date="2020-08" db="EMBL/GenBank/DDBJ databases">
        <authorList>
            <person name="Newling K."/>
            <person name="Davey J."/>
            <person name="Forrester S."/>
        </authorList>
    </citation>
    <scope>NUCLEOTIDE SEQUENCE [LARGE SCALE GENOMIC DNA]</scope>
    <source>
        <strain evidence="2">Crithidia deanei Carvalho (ATCC PRA-265)</strain>
    </source>
</reference>
<proteinExistence type="predicted"/>
<sequence length="266" mass="30383">MNVDNLFFCWSAWHTAEAYAIYLTGNNNKQNAESTFTLLSAQFIAPKGFATIHHHNHNNNTVSSFLSVEVYSVCCDVSVILTEREVHCLSRVTCTFSFSLLEEVEIFLNEHYYNTSNNNNDNDPDGLFLFDHVCEGKSLLFKDYAVLSHLFHRLHHPDNNNTNNSGYCFHGSGQQLQCYLAPNSLVLRESLLVRLYAAPIAVEDTNRLQTLILPKRTTPTVLWSAVKDSFFSVWKNMNLDEDNDDNNDRSIPQRYTLPTVIKTSEC</sequence>
<dbReference type="Proteomes" id="UP000515908">
    <property type="component" value="Chromosome 05"/>
</dbReference>
<accession>A0A7G2C9N6</accession>
<keyword evidence="2" id="KW-1185">Reference proteome</keyword>
<gene>
    <name evidence="1" type="ORF">ADEAN_000304200</name>
</gene>
<name>A0A7G2C9N6_9TRYP</name>